<dbReference type="InterPro" id="IPR058652">
    <property type="entry name" value="VapC50_C"/>
</dbReference>
<keyword evidence="2" id="KW-1277">Toxin-antitoxin system</keyword>
<evidence type="ECO:0000256" key="6">
    <source>
        <dbReference type="ARBA" id="ARBA00022842"/>
    </source>
</evidence>
<dbReference type="Pfam" id="PF26343">
    <property type="entry name" value="VapC50_C"/>
    <property type="match status" value="1"/>
</dbReference>
<dbReference type="SUPFAM" id="SSF88723">
    <property type="entry name" value="PIN domain-like"/>
    <property type="match status" value="1"/>
</dbReference>
<evidence type="ECO:0000256" key="3">
    <source>
        <dbReference type="ARBA" id="ARBA00022722"/>
    </source>
</evidence>
<dbReference type="InterPro" id="IPR002716">
    <property type="entry name" value="PIN_dom"/>
</dbReference>
<keyword evidence="6" id="KW-0460">Magnesium</keyword>
<proteinExistence type="predicted"/>
<evidence type="ECO:0000256" key="1">
    <source>
        <dbReference type="ARBA" id="ARBA00001946"/>
    </source>
</evidence>
<gene>
    <name evidence="9" type="ORF">MTY59_03130</name>
</gene>
<dbReference type="Pfam" id="PF13470">
    <property type="entry name" value="PIN_3"/>
    <property type="match status" value="1"/>
</dbReference>
<protein>
    <submittedName>
        <fullName evidence="9">PIN domain-containing protein</fullName>
    </submittedName>
</protein>
<organism evidence="9 10">
    <name type="scientific">Mycobacterium senriense</name>
    <dbReference type="NCBI Taxonomy" id="2775496"/>
    <lineage>
        <taxon>Bacteria</taxon>
        <taxon>Bacillati</taxon>
        <taxon>Actinomycetota</taxon>
        <taxon>Actinomycetes</taxon>
        <taxon>Mycobacteriales</taxon>
        <taxon>Mycobacteriaceae</taxon>
        <taxon>Mycobacterium</taxon>
        <taxon>Mycobacterium avium complex (MAC)</taxon>
    </lineage>
</organism>
<evidence type="ECO:0000256" key="2">
    <source>
        <dbReference type="ARBA" id="ARBA00022649"/>
    </source>
</evidence>
<evidence type="ECO:0000259" key="7">
    <source>
        <dbReference type="Pfam" id="PF13470"/>
    </source>
</evidence>
<keyword evidence="4" id="KW-0479">Metal-binding</keyword>
<sequence>MFAALLDTSVLWPSLQRDFLLSLAIEGLYRPLWSTAILGELEYTETQKLMSRGEQPATAAARARHLIDQMTTAFDDALVENWEPHDGAFGLPDPDDEHVLAAAVVGGAGAIITLNLRDFPITKIPSHIKVLSPAEFAADTVSVSPDDALRAVQTMASRYSAPPLTNEEILSRLVQRYQMTEAVELIRAVT</sequence>
<evidence type="ECO:0000313" key="10">
    <source>
        <dbReference type="Proteomes" id="UP000826012"/>
    </source>
</evidence>
<evidence type="ECO:0000313" key="9">
    <source>
        <dbReference type="EMBL" id="BCZ20458.1"/>
    </source>
</evidence>
<evidence type="ECO:0000259" key="8">
    <source>
        <dbReference type="Pfam" id="PF26343"/>
    </source>
</evidence>
<dbReference type="InterPro" id="IPR029060">
    <property type="entry name" value="PIN-like_dom_sf"/>
</dbReference>
<keyword evidence="5" id="KW-0378">Hydrolase</keyword>
<keyword evidence="10" id="KW-1185">Reference proteome</keyword>
<evidence type="ECO:0000256" key="5">
    <source>
        <dbReference type="ARBA" id="ARBA00022801"/>
    </source>
</evidence>
<reference evidence="9 10" key="1">
    <citation type="submission" date="2021-07" db="EMBL/GenBank/DDBJ databases">
        <title>Complete genome sequence of nontuberculous Mycobacterium sp. TY59.</title>
        <authorList>
            <person name="Fukushima K."/>
        </authorList>
    </citation>
    <scope>NUCLEOTIDE SEQUENCE [LARGE SCALE GENOMIC DNA]</scope>
    <source>
        <strain evidence="9 10">TY59</strain>
    </source>
</reference>
<keyword evidence="3" id="KW-0540">Nuclease</keyword>
<dbReference type="EMBL" id="AP024828">
    <property type="protein sequence ID" value="BCZ20458.1"/>
    <property type="molecule type" value="Genomic_DNA"/>
</dbReference>
<evidence type="ECO:0000256" key="4">
    <source>
        <dbReference type="ARBA" id="ARBA00022723"/>
    </source>
</evidence>
<feature type="domain" description="PIN" evidence="7">
    <location>
        <begin position="5"/>
        <end position="116"/>
    </location>
</feature>
<accession>A0ABM7SHF4</accession>
<dbReference type="Proteomes" id="UP000826012">
    <property type="component" value="Chromosome"/>
</dbReference>
<name>A0ABM7SHF4_9MYCO</name>
<feature type="domain" description="VapC50 C-terminal" evidence="8">
    <location>
        <begin position="133"/>
        <end position="187"/>
    </location>
</feature>
<reference evidence="9 10" key="2">
    <citation type="submission" date="2021-07" db="EMBL/GenBank/DDBJ databases">
        <authorList>
            <person name="Matsumoto Y."/>
            <person name="Motooka D."/>
            <person name="Nakamura S."/>
        </authorList>
    </citation>
    <scope>NUCLEOTIDE SEQUENCE [LARGE SCALE GENOMIC DNA]</scope>
    <source>
        <strain evidence="9 10">TY59</strain>
    </source>
</reference>
<dbReference type="RefSeq" id="WP_221044124.1">
    <property type="nucleotide sequence ID" value="NZ_AP024828.1"/>
</dbReference>
<comment type="cofactor">
    <cofactor evidence="1">
        <name>Mg(2+)</name>
        <dbReference type="ChEBI" id="CHEBI:18420"/>
    </cofactor>
</comment>